<dbReference type="AlphaFoldDB" id="A0A8X6FP03"/>
<accession>A0A8X6FP03</accession>
<organism evidence="1 2">
    <name type="scientific">Trichonephila clavata</name>
    <name type="common">Joro spider</name>
    <name type="synonym">Nephila clavata</name>
    <dbReference type="NCBI Taxonomy" id="2740835"/>
    <lineage>
        <taxon>Eukaryota</taxon>
        <taxon>Metazoa</taxon>
        <taxon>Ecdysozoa</taxon>
        <taxon>Arthropoda</taxon>
        <taxon>Chelicerata</taxon>
        <taxon>Arachnida</taxon>
        <taxon>Araneae</taxon>
        <taxon>Araneomorphae</taxon>
        <taxon>Entelegynae</taxon>
        <taxon>Araneoidea</taxon>
        <taxon>Nephilidae</taxon>
        <taxon>Trichonephila</taxon>
    </lineage>
</organism>
<protein>
    <submittedName>
        <fullName evidence="1">Uncharacterized protein</fullName>
    </submittedName>
</protein>
<proteinExistence type="predicted"/>
<name>A0A8X6FP03_TRICU</name>
<evidence type="ECO:0000313" key="1">
    <source>
        <dbReference type="EMBL" id="GFQ85211.1"/>
    </source>
</evidence>
<gene>
    <name evidence="1" type="ORF">TNCT_252121</name>
</gene>
<dbReference type="OrthoDB" id="10385723at2759"/>
<keyword evidence="2" id="KW-1185">Reference proteome</keyword>
<reference evidence="1" key="1">
    <citation type="submission" date="2020-07" db="EMBL/GenBank/DDBJ databases">
        <title>Multicomponent nature underlies the extraordinary mechanical properties of spider dragline silk.</title>
        <authorList>
            <person name="Kono N."/>
            <person name="Nakamura H."/>
            <person name="Mori M."/>
            <person name="Yoshida Y."/>
            <person name="Ohtoshi R."/>
            <person name="Malay A.D."/>
            <person name="Moran D.A.P."/>
            <person name="Tomita M."/>
            <person name="Numata K."/>
            <person name="Arakawa K."/>
        </authorList>
    </citation>
    <scope>NUCLEOTIDE SEQUENCE</scope>
</reference>
<comment type="caution">
    <text evidence="1">The sequence shown here is derived from an EMBL/GenBank/DDBJ whole genome shotgun (WGS) entry which is preliminary data.</text>
</comment>
<evidence type="ECO:0000313" key="2">
    <source>
        <dbReference type="Proteomes" id="UP000887116"/>
    </source>
</evidence>
<sequence>MDPFLIGVLGKGMSQDSTSPGLSRRFTSGMSEGRTALEEQQVADLQAVFLGQCCSPINGEQRLTGYFEMRSTFLT</sequence>
<dbReference type="Proteomes" id="UP000887116">
    <property type="component" value="Unassembled WGS sequence"/>
</dbReference>
<dbReference type="EMBL" id="BMAO01032856">
    <property type="protein sequence ID" value="GFQ85211.1"/>
    <property type="molecule type" value="Genomic_DNA"/>
</dbReference>